<gene>
    <name evidence="1" type="ORF">GA0070560_12357</name>
</gene>
<name>A0A1C5J7E7_9ACTN</name>
<organism evidence="1 2">
    <name type="scientific">Micromonospora halophytica</name>
    <dbReference type="NCBI Taxonomy" id="47864"/>
    <lineage>
        <taxon>Bacteria</taxon>
        <taxon>Bacillati</taxon>
        <taxon>Actinomycetota</taxon>
        <taxon>Actinomycetes</taxon>
        <taxon>Micromonosporales</taxon>
        <taxon>Micromonosporaceae</taxon>
        <taxon>Micromonospora</taxon>
    </lineage>
</organism>
<dbReference type="AlphaFoldDB" id="A0A1C5J7E7"/>
<dbReference type="SUPFAM" id="SSF48371">
    <property type="entry name" value="ARM repeat"/>
    <property type="match status" value="1"/>
</dbReference>
<accession>A0A1C5J7E7</accession>
<dbReference type="EMBL" id="FMDN01000023">
    <property type="protein sequence ID" value="SCG66477.1"/>
    <property type="molecule type" value="Genomic_DNA"/>
</dbReference>
<dbReference type="InterPro" id="IPR016024">
    <property type="entry name" value="ARM-type_fold"/>
</dbReference>
<evidence type="ECO:0000313" key="1">
    <source>
        <dbReference type="EMBL" id="SCG66477.1"/>
    </source>
</evidence>
<dbReference type="Proteomes" id="UP000199408">
    <property type="component" value="Unassembled WGS sequence"/>
</dbReference>
<keyword evidence="2" id="KW-1185">Reference proteome</keyword>
<dbReference type="STRING" id="47864.GA0070560_12357"/>
<evidence type="ECO:0000313" key="2">
    <source>
        <dbReference type="Proteomes" id="UP000199408"/>
    </source>
</evidence>
<proteinExistence type="predicted"/>
<sequence length="1099" mass="119390">MSSGALAGTMVAVLAATRTLLTSLDPLPYRKRMNRLAEWARSAPDRAQVCADLREQGPYQRHLALVAAMVARDTDGIAAATHDPQPSIRGAALTAALRAGMPMGDVTDRPAMERRRVYHALRRRYAPAVADTLTTQVRAQFGDEEAAALLPACGADTVRALLPDLEHALNLERLVRWHSGPLLDRVRERLAAAPPELRAGIWGGAANAVLRCDPAQALDLLERYAPEESLPGPLSAYGMLAAHDASRVVRLLTAPGRAAWVQRTALPPALLRRLAALPIDELAPLASRCRDDSRALAALLDAVAPSRRGELYDRALAEVDTAALIPAAEIMEVLPAAVRIREATRVLGLARTREREAEVRGWSAYLAWPDASVALEVALRSGDADERTHGYVLLVEAARGSRDPRAVAEVIVRLGRLRNEQDPVRAATLGALARVAPLLTADTAAGLTELTTDAVDARDASAATTAALSALAADVLQHHVAVPQLREWALLTIDLVSTGASVPVLRRFDTVLRRGQETMVFERLRGWVEAGIARGRYGPLFALTRALGKRAWRLAQLQDLLRRAIGPRTLPSVARTAIGLWLDDPRTRSDRVAEVLKADPTAVTIHEVWATICTSRTDLLDRVLERRLRGRFVERGTRWVPAWAFHTERWLPRQQARFVELQELIITDTGQGVWRRAAAVKAAARAGGAGRELVLRHLDVPEVAIAEAALGALVWTDRPDEALPVLLRHADDDRARVALYAAGRAVRHVAPSRLTDVLGRVVTGPAKITSRKEAARLLARYGPPQIMATLLDAYASSDAHRDVRAAIVSAARQRLQTEASWTILRTAVDGSREERRAVLNGYPYSISDRHRPRYAALIVEACRAADREVRRAAFGQLGEWSPWLTTITELVVDRLTDLNETLVHLQVANLLKAGGDAVLGVALARLVDRDADDDHPGDPTADRPARRRIALLAHGAIVRSRSRPAHADRSALVESARWLAGHPAFAGTATGLLVDLGRLDNLDEIAGLCADRPVLAIRTAERVGARLRGLGEWPDPGVLTGTVAQLAGRGDLAGGLFAVALVRHGAGFGWKEPWRDLLIGLRRHPDADVREEAYGVDMS</sequence>
<reference evidence="2" key="1">
    <citation type="submission" date="2016-06" db="EMBL/GenBank/DDBJ databases">
        <authorList>
            <person name="Varghese N."/>
        </authorList>
    </citation>
    <scope>NUCLEOTIDE SEQUENCE [LARGE SCALE GENOMIC DNA]</scope>
    <source>
        <strain evidence="2">DSM 43171</strain>
    </source>
</reference>
<dbReference type="RefSeq" id="WP_245675679.1">
    <property type="nucleotide sequence ID" value="NZ_FMDN01000023.1"/>
</dbReference>
<protein>
    <submittedName>
        <fullName evidence="1">Uncharacterized protein</fullName>
    </submittedName>
</protein>